<dbReference type="InterPro" id="IPR036259">
    <property type="entry name" value="MFS_trans_sf"/>
</dbReference>
<dbReference type="Pfam" id="PF07690">
    <property type="entry name" value="MFS_1"/>
    <property type="match status" value="1"/>
</dbReference>
<keyword evidence="3" id="KW-1185">Reference proteome</keyword>
<evidence type="ECO:0000313" key="2">
    <source>
        <dbReference type="EMBL" id="ANS78117.1"/>
    </source>
</evidence>
<keyword evidence="1" id="KW-0812">Transmembrane</keyword>
<evidence type="ECO:0000313" key="3">
    <source>
        <dbReference type="Proteomes" id="UP000092482"/>
    </source>
</evidence>
<reference evidence="2 3" key="1">
    <citation type="submission" date="2016-03" db="EMBL/GenBank/DDBJ databases">
        <title>Shallow-sea hydrothermal system.</title>
        <authorList>
            <person name="Tang K."/>
        </authorList>
    </citation>
    <scope>NUCLEOTIDE SEQUENCE [LARGE SCALE GENOMIC DNA]</scope>
    <source>
        <strain evidence="2 3">JLT9</strain>
    </source>
</reference>
<dbReference type="Proteomes" id="UP000092482">
    <property type="component" value="Chromosome"/>
</dbReference>
<dbReference type="InterPro" id="IPR011701">
    <property type="entry name" value="MFS"/>
</dbReference>
<protein>
    <submittedName>
        <fullName evidence="2">Sugar efflux permease, MFS-like</fullName>
    </submittedName>
</protein>
<dbReference type="SUPFAM" id="SSF103473">
    <property type="entry name" value="MFS general substrate transporter"/>
    <property type="match status" value="1"/>
</dbReference>
<feature type="transmembrane region" description="Helical" evidence="1">
    <location>
        <begin position="39"/>
        <end position="59"/>
    </location>
</feature>
<dbReference type="GO" id="GO:0022857">
    <property type="term" value="F:transmembrane transporter activity"/>
    <property type="evidence" value="ECO:0007669"/>
    <property type="project" value="InterPro"/>
</dbReference>
<dbReference type="AlphaFoldDB" id="A0A1B1N9L2"/>
<organism evidence="2 3">
    <name type="scientific">Serinicoccus hydrothermalis</name>
    <dbReference type="NCBI Taxonomy" id="1758689"/>
    <lineage>
        <taxon>Bacteria</taxon>
        <taxon>Bacillati</taxon>
        <taxon>Actinomycetota</taxon>
        <taxon>Actinomycetes</taxon>
        <taxon>Micrococcales</taxon>
        <taxon>Ornithinimicrobiaceae</taxon>
        <taxon>Serinicoccus</taxon>
    </lineage>
</organism>
<gene>
    <name evidence="2" type="ORF">SGUI_0721</name>
</gene>
<dbReference type="EMBL" id="CP014989">
    <property type="protein sequence ID" value="ANS78117.1"/>
    <property type="molecule type" value="Genomic_DNA"/>
</dbReference>
<feature type="transmembrane region" description="Helical" evidence="1">
    <location>
        <begin position="192"/>
        <end position="209"/>
    </location>
</feature>
<dbReference type="KEGG" id="serj:SGUI_0721"/>
<sequence>MLAGVVLIAGTYGMARFGVGLLHPQMVAARPGLEGALRPAGTAQFASYCLAVLVGGRLAGTRAREVALAAGVVARVGALGLMLAQTPAVFTAAAFVAGAGAGLASPALVALLDRAVPAQRSGLTQTAVNSGTAVGLVVVGTVVLLTSAVVTPWVLVALVCVGSGWMVRALAPPVPDLEPRSTRGDGTVRSMTAPWLLAAAAGAVSAYVWTYGPSVVVRDTGLGTDRIGWLWVVVGAGGLIGVLAARLVDLTSPLKAFLACSARSCSPPPSCPRPPSCGPPCWPWPSSAPPTWR</sequence>
<name>A0A1B1N9L2_9MICO</name>
<feature type="transmembrane region" description="Helical" evidence="1">
    <location>
        <begin position="229"/>
        <end position="248"/>
    </location>
</feature>
<dbReference type="Gene3D" id="1.20.1250.20">
    <property type="entry name" value="MFS general substrate transporter like domains"/>
    <property type="match status" value="1"/>
</dbReference>
<feature type="transmembrane region" description="Helical" evidence="1">
    <location>
        <begin position="90"/>
        <end position="111"/>
    </location>
</feature>
<keyword evidence="1" id="KW-1133">Transmembrane helix</keyword>
<dbReference type="STRING" id="1758689.SGUI_0721"/>
<feature type="transmembrane region" description="Helical" evidence="1">
    <location>
        <begin position="123"/>
        <end position="144"/>
    </location>
</feature>
<accession>A0A1B1N9L2</accession>
<keyword evidence="1" id="KW-0472">Membrane</keyword>
<evidence type="ECO:0000256" key="1">
    <source>
        <dbReference type="SAM" id="Phobius"/>
    </source>
</evidence>
<feature type="transmembrane region" description="Helical" evidence="1">
    <location>
        <begin position="66"/>
        <end position="84"/>
    </location>
</feature>
<proteinExistence type="predicted"/>